<dbReference type="InterPro" id="IPR052931">
    <property type="entry name" value="Prophage_regulatory_activator"/>
</dbReference>
<evidence type="ECO:0000313" key="1">
    <source>
        <dbReference type="EMBL" id="SMG61074.1"/>
    </source>
</evidence>
<organism evidence="1 2">
    <name type="scientific">Paraburkholderia susongensis</name>
    <dbReference type="NCBI Taxonomy" id="1515439"/>
    <lineage>
        <taxon>Bacteria</taxon>
        <taxon>Pseudomonadati</taxon>
        <taxon>Pseudomonadota</taxon>
        <taxon>Betaproteobacteria</taxon>
        <taxon>Burkholderiales</taxon>
        <taxon>Burkholderiaceae</taxon>
        <taxon>Paraburkholderia</taxon>
    </lineage>
</organism>
<evidence type="ECO:0000313" key="2">
    <source>
        <dbReference type="Proteomes" id="UP000193228"/>
    </source>
</evidence>
<dbReference type="Pfam" id="PF05930">
    <property type="entry name" value="Phage_AlpA"/>
    <property type="match status" value="1"/>
</dbReference>
<dbReference type="EMBL" id="FXAT01000019">
    <property type="protein sequence ID" value="SMG61074.1"/>
    <property type="molecule type" value="Genomic_DNA"/>
</dbReference>
<dbReference type="AlphaFoldDB" id="A0A1X7M5P7"/>
<reference evidence="2" key="1">
    <citation type="submission" date="2017-04" db="EMBL/GenBank/DDBJ databases">
        <authorList>
            <person name="Varghese N."/>
            <person name="Submissions S."/>
        </authorList>
    </citation>
    <scope>NUCLEOTIDE SEQUENCE [LARGE SCALE GENOMIC DNA]</scope>
    <source>
        <strain evidence="2">LMG 29540</strain>
    </source>
</reference>
<dbReference type="PANTHER" id="PTHR36154">
    <property type="entry name" value="DNA-BINDING TRANSCRIPTIONAL ACTIVATOR ALPA"/>
    <property type="match status" value="1"/>
</dbReference>
<dbReference type="STRING" id="1515439.SAMN06265784_11940"/>
<gene>
    <name evidence="1" type="ORF">SAMN06265784_11940</name>
</gene>
<accession>A0A1X7M5P7</accession>
<dbReference type="InterPro" id="IPR010260">
    <property type="entry name" value="AlpA"/>
</dbReference>
<proteinExistence type="predicted"/>
<dbReference type="PANTHER" id="PTHR36154:SF1">
    <property type="entry name" value="DNA-BINDING TRANSCRIPTIONAL ACTIVATOR ALPA"/>
    <property type="match status" value="1"/>
</dbReference>
<sequence length="223" mass="25409">MDLKKLHASSARFLSTGFYKYHMFLMCVLADRNFEHLKTKIAKRTTIRRAATECQKNIPLKSSLRLLGVRISVLENFTGPRVVQPYQPELFETSLANKAVTKCKFKLSHRTVDTLGKLIVSPVPSRCRSLVSIAARRAPWIIEHDQGIPESSKMDQVMRMKDVVKRIGLCRATIYSMISRGEFPRPIRIGERATGWRESELEAWLAKRSAATEQAARPFPKGH</sequence>
<keyword evidence="2" id="KW-1185">Reference proteome</keyword>
<dbReference type="Proteomes" id="UP000193228">
    <property type="component" value="Unassembled WGS sequence"/>
</dbReference>
<protein>
    <submittedName>
        <fullName evidence="1">Transcriptional regulator, AlpA family</fullName>
    </submittedName>
</protein>
<dbReference type="Gene3D" id="1.10.238.160">
    <property type="match status" value="1"/>
</dbReference>
<name>A0A1X7M5P7_9BURK</name>